<feature type="compositionally biased region" description="Basic and acidic residues" evidence="1">
    <location>
        <begin position="946"/>
        <end position="969"/>
    </location>
</feature>
<dbReference type="Pfam" id="PF18340">
    <property type="entry name" value="TraI_2B"/>
    <property type="match status" value="1"/>
</dbReference>
<dbReference type="SUPFAM" id="SSF52540">
    <property type="entry name" value="P-loop containing nucleoside triphosphate hydrolases"/>
    <property type="match status" value="2"/>
</dbReference>
<feature type="domain" description="TraI 2B/2B-like" evidence="3">
    <location>
        <begin position="712"/>
        <end position="797"/>
    </location>
</feature>
<organism evidence="4 5">
    <name type="scientific">Sphingobium fuliginis (strain ATCC 27551)</name>
    <dbReference type="NCBI Taxonomy" id="336203"/>
    <lineage>
        <taxon>Bacteria</taxon>
        <taxon>Pseudomonadati</taxon>
        <taxon>Pseudomonadota</taxon>
        <taxon>Alphaproteobacteria</taxon>
        <taxon>Sphingomonadales</taxon>
        <taxon>Sphingomonadaceae</taxon>
        <taxon>Sphingobium</taxon>
    </lineage>
</organism>
<comment type="caution">
    <text evidence="4">The sequence shown here is derived from an EMBL/GenBank/DDBJ whole genome shotgun (WGS) entry which is preliminary data.</text>
</comment>
<dbReference type="SUPFAM" id="SSF55464">
    <property type="entry name" value="Origin of replication-binding domain, RBD-like"/>
    <property type="match status" value="1"/>
</dbReference>
<evidence type="ECO:0000256" key="1">
    <source>
        <dbReference type="SAM" id="MobiDB-lite"/>
    </source>
</evidence>
<evidence type="ECO:0000259" key="3">
    <source>
        <dbReference type="Pfam" id="PF18340"/>
    </source>
</evidence>
<dbReference type="InterPro" id="IPR027417">
    <property type="entry name" value="P-loop_NTPase"/>
</dbReference>
<proteinExistence type="predicted"/>
<dbReference type="NCBIfam" id="TIGR02686">
    <property type="entry name" value="relax_trwC"/>
    <property type="match status" value="1"/>
</dbReference>
<dbReference type="Gene3D" id="3.40.50.300">
    <property type="entry name" value="P-loop containing nucleotide triphosphate hydrolases"/>
    <property type="match status" value="2"/>
</dbReference>
<sequence length="969" mass="104659">MLSVANVRSASGAASYFAADNYYASADADRSGQWVGSGAAALGLSGEVDAAVFDKLLKGELPDGTRVGRENQHRAGTDLTFSLPKSWSVLALVGGDQRIIEAYRDAVIETLQWAERNAAETRLVENGKVRTVPTGNLTVALFQHDTNRNQEPNLHFHAVVANVTKGADGKWRTLKNDRLWSLNTLLNSMTMARFRLSVEKLGYAVGPVGKHGNFEAAGFTREQVMAFSTRRQEVLDARRGPGLEAGKIAALDTRNAKQAVADRGALLSSWQGHAQAAGLDVPAMIEAAQALANPASRTFAAGASLIERGKAWLRDFAERIKGNPADPLIPAHVLKQDREAIAAAQATASAVRHLSQREAAFPREALYKSALDFGLPTTIAAVETRVNALVRSGDLVPGSGEHKGWLTSRDALASEHRILAAVEAGRDAVAPLLDSNEAGARVQAVAAINHGIDLNAGQEGAARLILASTHRTIAIQGVAGAGKSSVLKPVAQILGEEGKEIIGLAVQNTLVQMLERDTGITSMTLARLLKSWTPLLEDPGNTGLQAEAKEVLGDRVLVLDEASMVSNHDKERLVTLANLAGVRRLVLVGDTRQLGAVDAGKPFDLVQRAGIARADMTTNLRGRGPQLRLAQAAAQTGDVHTALGHLKGSTIETRGDSALVAAEQWLALAPQDRDRTAIYASGRLLRTAVNDAVQRGLKANGELGKTPLELTVLSRVNATREELRYLSAYRPGMVLEVRSPDKQQRLPRGEYRIESIDDKSREVRLRDAKGRMRSLRPSRIRPGEKGDRLALFEEKRLSVHDGDRIRWTENDHRRGLFNADQARIEAVDGARVTLVTSSGLRHELERGDPMLRRLDLAYALNAHMAQGLTSDRGIAVMDSRERNLANQQTFLVTVTRLRDHLTLVVDSADKLGKAVAHNTGEKTSALEVTERLREAAAKGLAAGASNKDDHSKKPPELTKERTKPFEIGI</sequence>
<dbReference type="RefSeq" id="WP_099185495.1">
    <property type="nucleotide sequence ID" value="NZ_BEWI01000030.1"/>
</dbReference>
<feature type="region of interest" description="Disordered" evidence="1">
    <location>
        <begin position="937"/>
        <end position="969"/>
    </location>
</feature>
<feature type="domain" description="TrwC relaxase" evidence="2">
    <location>
        <begin position="11"/>
        <end position="276"/>
    </location>
</feature>
<dbReference type="AlphaFoldDB" id="A0A292ZCE5"/>
<dbReference type="InterPro" id="IPR014059">
    <property type="entry name" value="TraI/TrwC_relax"/>
</dbReference>
<dbReference type="NCBIfam" id="NF041492">
    <property type="entry name" value="MobF"/>
    <property type="match status" value="1"/>
</dbReference>
<accession>A0A292ZCE5</accession>
<protein>
    <submittedName>
        <fullName evidence="4">IncW plasmid conjugative relaxase protein TrwC</fullName>
    </submittedName>
</protein>
<evidence type="ECO:0000313" key="5">
    <source>
        <dbReference type="Proteomes" id="UP000221538"/>
    </source>
</evidence>
<dbReference type="EMBL" id="BEWI01000030">
    <property type="protein sequence ID" value="GAY20455.1"/>
    <property type="molecule type" value="Genomic_DNA"/>
</dbReference>
<dbReference type="Proteomes" id="UP000221538">
    <property type="component" value="Unassembled WGS sequence"/>
</dbReference>
<name>A0A292ZCE5_SPHSA</name>
<dbReference type="Pfam" id="PF08751">
    <property type="entry name" value="TrwC"/>
    <property type="match status" value="1"/>
</dbReference>
<dbReference type="InterPro" id="IPR014862">
    <property type="entry name" value="TrwC"/>
</dbReference>
<reference evidence="4 5" key="2">
    <citation type="journal article" date="2013" name="Environ. Sci. Technol.">
        <title>The 4-tert-butylphenol-utilizing bacterium Sphingobium fuliginis OMI can degrade bisphenols via phenolic ring hydroxylation and meta-cleavage pathway.</title>
        <authorList>
            <person name="Ogata Y."/>
            <person name="Goda S."/>
            <person name="Toyama T."/>
            <person name="Sei K."/>
            <person name="Ike M."/>
        </authorList>
    </citation>
    <scope>NUCLEOTIDE SEQUENCE [LARGE SCALE GENOMIC DNA]</scope>
    <source>
        <strain evidence="4 5">OMI</strain>
    </source>
</reference>
<dbReference type="Pfam" id="PF13604">
    <property type="entry name" value="AAA_30"/>
    <property type="match status" value="1"/>
</dbReference>
<reference evidence="4 5" key="1">
    <citation type="journal article" date="2013" name="Biodegradation">
        <title>Occurrence of 4-tert-butylphenol (4-t-BP) biodegradation in an aquatic sample caused by the presence of Spirodela polyrrhiza and isolation of a 4-t-BP-utilizing bacterium.</title>
        <authorList>
            <person name="Ogata Y."/>
            <person name="Toyama T."/>
            <person name="Yu N."/>
            <person name="Wang X."/>
            <person name="Sei K."/>
            <person name="Ike M."/>
        </authorList>
    </citation>
    <scope>NUCLEOTIDE SEQUENCE [LARGE SCALE GENOMIC DNA]</scope>
    <source>
        <strain evidence="4 5">OMI</strain>
    </source>
</reference>
<evidence type="ECO:0000259" key="2">
    <source>
        <dbReference type="Pfam" id="PF08751"/>
    </source>
</evidence>
<evidence type="ECO:0000313" key="4">
    <source>
        <dbReference type="EMBL" id="GAY20455.1"/>
    </source>
</evidence>
<gene>
    <name evidence="4" type="ORF">SFOMI_0979</name>
</gene>
<dbReference type="InterPro" id="IPR040668">
    <property type="entry name" value="TraI_2B"/>
</dbReference>